<proteinExistence type="inferred from homology"/>
<feature type="compositionally biased region" description="Gly residues" evidence="7">
    <location>
        <begin position="32"/>
        <end position="44"/>
    </location>
</feature>
<feature type="region of interest" description="Disordered" evidence="7">
    <location>
        <begin position="1"/>
        <end position="56"/>
    </location>
</feature>
<feature type="compositionally biased region" description="Pro residues" evidence="7">
    <location>
        <begin position="1"/>
        <end position="15"/>
    </location>
</feature>
<evidence type="ECO:0000256" key="4">
    <source>
        <dbReference type="ARBA" id="ARBA00022692"/>
    </source>
</evidence>
<dbReference type="AlphaFoldDB" id="F6EJB7"/>
<organism evidence="9 10">
    <name type="scientific">Hoyosella subflava (strain DSM 45089 / JCM 17490 / NBRC 109087 / DQS3-9A1)</name>
    <name type="common">Amycolicicoccus subflavus</name>
    <dbReference type="NCBI Taxonomy" id="443218"/>
    <lineage>
        <taxon>Bacteria</taxon>
        <taxon>Bacillati</taxon>
        <taxon>Actinomycetota</taxon>
        <taxon>Actinomycetes</taxon>
        <taxon>Mycobacteriales</taxon>
        <taxon>Hoyosellaceae</taxon>
        <taxon>Hoyosella</taxon>
    </lineage>
</organism>
<reference evidence="9 10" key="1">
    <citation type="journal article" date="2011" name="J. Bacteriol.">
        <title>Complete genome sequence of Amycolicicoccus subflavus DQS3-9A1T, an actinomycete isolated from crude oil-polluted soil.</title>
        <authorList>
            <person name="Cai M."/>
            <person name="Chen W.M."/>
            <person name="Nie Y."/>
            <person name="Chi C.Q."/>
            <person name="Wang Y.N."/>
            <person name="Tang Y.Q."/>
            <person name="Li G.Y."/>
            <person name="Wu X.L."/>
        </authorList>
    </citation>
    <scope>NUCLEOTIDE SEQUENCE [LARGE SCALE GENOMIC DNA]</scope>
    <source>
        <strain evidence="10">DSM 45089 / DQS3-9A1</strain>
    </source>
</reference>
<dbReference type="InterPro" id="IPR008693">
    <property type="entry name" value="MmpS"/>
</dbReference>
<keyword evidence="3" id="KW-1003">Cell membrane</keyword>
<evidence type="ECO:0000256" key="2">
    <source>
        <dbReference type="ARBA" id="ARBA00007531"/>
    </source>
</evidence>
<keyword evidence="10" id="KW-1185">Reference proteome</keyword>
<dbReference type="Pfam" id="PF05423">
    <property type="entry name" value="Mycobact_memb"/>
    <property type="match status" value="1"/>
</dbReference>
<gene>
    <name evidence="9" type="ordered locus">AS9A_4099</name>
</gene>
<evidence type="ECO:0000313" key="9">
    <source>
        <dbReference type="EMBL" id="AEF42533.1"/>
    </source>
</evidence>
<comment type="subcellular location">
    <subcellularLocation>
        <location evidence="1">Cell membrane</location>
    </subcellularLocation>
</comment>
<feature type="compositionally biased region" description="Low complexity" evidence="7">
    <location>
        <begin position="16"/>
        <end position="25"/>
    </location>
</feature>
<feature type="transmembrane region" description="Helical" evidence="8">
    <location>
        <begin position="63"/>
        <end position="87"/>
    </location>
</feature>
<dbReference type="RefSeq" id="WP_013808882.1">
    <property type="nucleotide sequence ID" value="NC_015564.1"/>
</dbReference>
<keyword evidence="5 8" id="KW-1133">Transmembrane helix</keyword>
<evidence type="ECO:0000313" key="10">
    <source>
        <dbReference type="Proteomes" id="UP000009235"/>
    </source>
</evidence>
<keyword evidence="4 8" id="KW-0812">Transmembrane</keyword>
<comment type="similarity">
    <text evidence="2">Belongs to the MmpS family.</text>
</comment>
<dbReference type="Proteomes" id="UP000009235">
    <property type="component" value="Chromosome"/>
</dbReference>
<dbReference type="InterPro" id="IPR038468">
    <property type="entry name" value="MmpS_C"/>
</dbReference>
<accession>F6EJB7</accession>
<protein>
    <recommendedName>
        <fullName evidence="11">MmpS family membrane protein</fullName>
    </recommendedName>
</protein>
<sequence>MPDQPPPQQPNPGQPNPGQYPQGGQPYPPQGGQSGGYPPQGGQYGPPPGYYQQPPKKKKKWPWILGGIILFFVLIFGGCMALIGGVATELDRESEREVTVTYEVEGDTQSASITYSGRDFNTAQDTNVALPWTTDVTIAGLGKTVSLSASNDYDTGGQITCRIRVGEQVISEQTSSGPFATASCIGNAGDATDE</sequence>
<name>F6EJB7_HOYSD</name>
<dbReference type="EMBL" id="CP002786">
    <property type="protein sequence ID" value="AEF42533.1"/>
    <property type="molecule type" value="Genomic_DNA"/>
</dbReference>
<dbReference type="KEGG" id="asd:AS9A_4099"/>
<evidence type="ECO:0000256" key="1">
    <source>
        <dbReference type="ARBA" id="ARBA00004236"/>
    </source>
</evidence>
<evidence type="ECO:0000256" key="8">
    <source>
        <dbReference type="SAM" id="Phobius"/>
    </source>
</evidence>
<evidence type="ECO:0000256" key="3">
    <source>
        <dbReference type="ARBA" id="ARBA00022475"/>
    </source>
</evidence>
<dbReference type="OrthoDB" id="4555598at2"/>
<dbReference type="eggNOG" id="ENOG503443S">
    <property type="taxonomic scope" value="Bacteria"/>
</dbReference>
<dbReference type="STRING" id="443218.AS9A_4099"/>
<keyword evidence="6 8" id="KW-0472">Membrane</keyword>
<evidence type="ECO:0000256" key="5">
    <source>
        <dbReference type="ARBA" id="ARBA00022989"/>
    </source>
</evidence>
<dbReference type="GO" id="GO:0005886">
    <property type="term" value="C:plasma membrane"/>
    <property type="evidence" value="ECO:0007669"/>
    <property type="project" value="UniProtKB-SubCell"/>
</dbReference>
<dbReference type="HOGENOM" id="CLU_128649_0_0_11"/>
<evidence type="ECO:0008006" key="11">
    <source>
        <dbReference type="Google" id="ProtNLM"/>
    </source>
</evidence>
<dbReference type="Gene3D" id="2.60.40.2880">
    <property type="entry name" value="MmpS1-5, C-terminal soluble domain"/>
    <property type="match status" value="1"/>
</dbReference>
<evidence type="ECO:0000256" key="7">
    <source>
        <dbReference type="SAM" id="MobiDB-lite"/>
    </source>
</evidence>
<evidence type="ECO:0000256" key="6">
    <source>
        <dbReference type="ARBA" id="ARBA00023136"/>
    </source>
</evidence>